<dbReference type="InterPro" id="IPR013766">
    <property type="entry name" value="Thioredoxin_domain"/>
</dbReference>
<dbReference type="GO" id="GO:0030313">
    <property type="term" value="C:cell envelope"/>
    <property type="evidence" value="ECO:0007669"/>
    <property type="project" value="UniProtKB-SubCell"/>
</dbReference>
<dbReference type="Pfam" id="PF08534">
    <property type="entry name" value="Redoxin"/>
    <property type="match status" value="1"/>
</dbReference>
<sequence>MTEYEKSHPLDPAVRSFFLKDIKFSISNWIADYVDEGSNSSSDRAGRINLFRDPFFAINDDSNFVTMMYPYHLANFQYWKISEDSTVVRAKREGRNREALIGGIKLIQSSSTASISKDYMIFNYIEGFLKRAPSFTDSLPSLKNQFFDEGTYTYLERTAERTRTVSLPKTLISTISCLQNGGVTNTANADLIELLTRKYPGKVIYLDIYATWCGLCLKEMEFAPAIHHQFAGQDVIFVNLCMQSDEKKWKALVNDRKLEGEQYFLNADDTRLLMGSYNISGFPTYLLVNRSGRVTTLNAPRPSESQRLKREILKLLLTSKN</sequence>
<dbReference type="GO" id="GO:0016491">
    <property type="term" value="F:oxidoreductase activity"/>
    <property type="evidence" value="ECO:0007669"/>
    <property type="project" value="InterPro"/>
</dbReference>
<dbReference type="Proteomes" id="UP000318010">
    <property type="component" value="Unassembled WGS sequence"/>
</dbReference>
<dbReference type="PANTHER" id="PTHR42852:SF6">
    <property type="entry name" value="THIOL:DISULFIDE INTERCHANGE PROTEIN DSBE"/>
    <property type="match status" value="1"/>
</dbReference>
<dbReference type="InterPro" id="IPR036249">
    <property type="entry name" value="Thioredoxin-like_sf"/>
</dbReference>
<dbReference type="RefSeq" id="WP_146269747.1">
    <property type="nucleotide sequence ID" value="NZ_VOEI01000002.1"/>
</dbReference>
<proteinExistence type="predicted"/>
<name>A0A563U5X6_9SPHI</name>
<accession>A0A563U5X6</accession>
<dbReference type="InterPro" id="IPR050553">
    <property type="entry name" value="Thioredoxin_ResA/DsbE_sf"/>
</dbReference>
<dbReference type="AlphaFoldDB" id="A0A563U5X6"/>
<dbReference type="GO" id="GO:0017004">
    <property type="term" value="P:cytochrome complex assembly"/>
    <property type="evidence" value="ECO:0007669"/>
    <property type="project" value="UniProtKB-KW"/>
</dbReference>
<keyword evidence="7" id="KW-1185">Reference proteome</keyword>
<keyword evidence="4" id="KW-0676">Redox-active center</keyword>
<evidence type="ECO:0000256" key="2">
    <source>
        <dbReference type="ARBA" id="ARBA00022748"/>
    </source>
</evidence>
<evidence type="ECO:0000256" key="4">
    <source>
        <dbReference type="ARBA" id="ARBA00023284"/>
    </source>
</evidence>
<evidence type="ECO:0000256" key="3">
    <source>
        <dbReference type="ARBA" id="ARBA00023157"/>
    </source>
</evidence>
<comment type="subcellular location">
    <subcellularLocation>
        <location evidence="1">Cell envelope</location>
    </subcellularLocation>
</comment>
<protein>
    <submittedName>
        <fullName evidence="6">TlpA family protein disulfide reductase</fullName>
    </submittedName>
</protein>
<dbReference type="SUPFAM" id="SSF52833">
    <property type="entry name" value="Thioredoxin-like"/>
    <property type="match status" value="1"/>
</dbReference>
<gene>
    <name evidence="6" type="ORF">FPZ42_06810</name>
</gene>
<keyword evidence="2" id="KW-0201">Cytochrome c-type biogenesis</keyword>
<evidence type="ECO:0000259" key="5">
    <source>
        <dbReference type="PROSITE" id="PS51352"/>
    </source>
</evidence>
<evidence type="ECO:0000313" key="6">
    <source>
        <dbReference type="EMBL" id="TWR26742.1"/>
    </source>
</evidence>
<comment type="caution">
    <text evidence="6">The sequence shown here is derived from an EMBL/GenBank/DDBJ whole genome shotgun (WGS) entry which is preliminary data.</text>
</comment>
<dbReference type="Gene3D" id="3.40.30.10">
    <property type="entry name" value="Glutaredoxin"/>
    <property type="match status" value="1"/>
</dbReference>
<dbReference type="EMBL" id="VOEI01000002">
    <property type="protein sequence ID" value="TWR26742.1"/>
    <property type="molecule type" value="Genomic_DNA"/>
</dbReference>
<keyword evidence="3" id="KW-1015">Disulfide bond</keyword>
<dbReference type="CDD" id="cd02966">
    <property type="entry name" value="TlpA_like_family"/>
    <property type="match status" value="1"/>
</dbReference>
<organism evidence="6 7">
    <name type="scientific">Mucilaginibacter achroorhodeus</name>
    <dbReference type="NCBI Taxonomy" id="2599294"/>
    <lineage>
        <taxon>Bacteria</taxon>
        <taxon>Pseudomonadati</taxon>
        <taxon>Bacteroidota</taxon>
        <taxon>Sphingobacteriia</taxon>
        <taxon>Sphingobacteriales</taxon>
        <taxon>Sphingobacteriaceae</taxon>
        <taxon>Mucilaginibacter</taxon>
    </lineage>
</organism>
<reference evidence="6 7" key="1">
    <citation type="submission" date="2019-07" db="EMBL/GenBank/DDBJ databases">
        <authorList>
            <person name="Kim J."/>
        </authorList>
    </citation>
    <scope>NUCLEOTIDE SEQUENCE [LARGE SCALE GENOMIC DNA]</scope>
    <source>
        <strain evidence="6 7">MJ1a</strain>
    </source>
</reference>
<evidence type="ECO:0000313" key="7">
    <source>
        <dbReference type="Proteomes" id="UP000318010"/>
    </source>
</evidence>
<dbReference type="PROSITE" id="PS51352">
    <property type="entry name" value="THIOREDOXIN_2"/>
    <property type="match status" value="1"/>
</dbReference>
<feature type="domain" description="Thioredoxin" evidence="5">
    <location>
        <begin position="126"/>
        <end position="318"/>
    </location>
</feature>
<evidence type="ECO:0000256" key="1">
    <source>
        <dbReference type="ARBA" id="ARBA00004196"/>
    </source>
</evidence>
<dbReference type="InterPro" id="IPR013740">
    <property type="entry name" value="Redoxin"/>
</dbReference>
<dbReference type="PANTHER" id="PTHR42852">
    <property type="entry name" value="THIOL:DISULFIDE INTERCHANGE PROTEIN DSBE"/>
    <property type="match status" value="1"/>
</dbReference>
<dbReference type="OrthoDB" id="1095575at2"/>